<protein>
    <submittedName>
        <fullName evidence="1">Ribonuclease BN</fullName>
    </submittedName>
</protein>
<evidence type="ECO:0000313" key="1">
    <source>
        <dbReference type="EMBL" id="MCV7169447.1"/>
    </source>
</evidence>
<name>A0A9X2Y7L1_9MYCO</name>
<reference evidence="1" key="1">
    <citation type="submission" date="2020-07" db="EMBL/GenBank/DDBJ databases">
        <authorList>
            <person name="Pettersson B.M.F."/>
            <person name="Behra P.R.K."/>
            <person name="Ramesh M."/>
            <person name="Das S."/>
            <person name="Dasgupta S."/>
            <person name="Kirsebom L.A."/>
        </authorList>
    </citation>
    <scope>NUCLEOTIDE SEQUENCE</scope>
    <source>
        <strain evidence="1">DSM 44615</strain>
    </source>
</reference>
<dbReference type="AlphaFoldDB" id="A0A9X2Y7L1"/>
<sequence length="39" mass="4509">MLGWLDRVQQRSRAAGFVIAVIYKYVDDQSNYLAALITY</sequence>
<gene>
    <name evidence="1" type="ORF">H7I41_05865</name>
</gene>
<reference evidence="1" key="2">
    <citation type="journal article" date="2022" name="BMC Genomics">
        <title>Comparative genome analysis of mycobacteria focusing on tRNA and non-coding RNA.</title>
        <authorList>
            <person name="Behra P.R.K."/>
            <person name="Pettersson B.M.F."/>
            <person name="Ramesh M."/>
            <person name="Das S."/>
            <person name="Dasgupta S."/>
            <person name="Kirsebom L.A."/>
        </authorList>
    </citation>
    <scope>NUCLEOTIDE SEQUENCE</scope>
    <source>
        <strain evidence="1">DSM 44615</strain>
    </source>
</reference>
<organism evidence="1 2">
    <name type="scientific">[Mycobacterium] manitobense</name>
    <dbReference type="NCBI Taxonomy" id="190147"/>
    <lineage>
        <taxon>Bacteria</taxon>
        <taxon>Bacillati</taxon>
        <taxon>Actinomycetota</taxon>
        <taxon>Actinomycetes</taxon>
        <taxon>Mycobacteriales</taxon>
        <taxon>Mycobacteriaceae</taxon>
        <taxon>Mycolicibacterium</taxon>
    </lineage>
</organism>
<dbReference type="EMBL" id="JACKSJ010000045">
    <property type="protein sequence ID" value="MCV7169447.1"/>
    <property type="molecule type" value="Genomic_DNA"/>
</dbReference>
<dbReference type="Proteomes" id="UP001140293">
    <property type="component" value="Unassembled WGS sequence"/>
</dbReference>
<feature type="non-terminal residue" evidence="1">
    <location>
        <position position="39"/>
    </location>
</feature>
<proteinExistence type="predicted"/>
<keyword evidence="2" id="KW-1185">Reference proteome</keyword>
<evidence type="ECO:0000313" key="2">
    <source>
        <dbReference type="Proteomes" id="UP001140293"/>
    </source>
</evidence>
<accession>A0A9X2Y7L1</accession>
<comment type="caution">
    <text evidence="1">The sequence shown here is derived from an EMBL/GenBank/DDBJ whole genome shotgun (WGS) entry which is preliminary data.</text>
</comment>